<dbReference type="AlphaFoldDB" id="A0A4U5NAP9"/>
<name>A0A4U5NAP9_STECR</name>
<evidence type="ECO:0000313" key="1">
    <source>
        <dbReference type="EMBL" id="TKR79784.1"/>
    </source>
</evidence>
<keyword evidence="2" id="KW-1185">Reference proteome</keyword>
<organism evidence="1 2">
    <name type="scientific">Steinernema carpocapsae</name>
    <name type="common">Entomopathogenic nematode</name>
    <dbReference type="NCBI Taxonomy" id="34508"/>
    <lineage>
        <taxon>Eukaryota</taxon>
        <taxon>Metazoa</taxon>
        <taxon>Ecdysozoa</taxon>
        <taxon>Nematoda</taxon>
        <taxon>Chromadorea</taxon>
        <taxon>Rhabditida</taxon>
        <taxon>Tylenchina</taxon>
        <taxon>Panagrolaimomorpha</taxon>
        <taxon>Strongyloidoidea</taxon>
        <taxon>Steinernematidae</taxon>
        <taxon>Steinernema</taxon>
    </lineage>
</organism>
<evidence type="ECO:0000313" key="2">
    <source>
        <dbReference type="Proteomes" id="UP000298663"/>
    </source>
</evidence>
<accession>A0A4U5NAP9</accession>
<gene>
    <name evidence="1" type="ORF">L596_013951</name>
</gene>
<dbReference type="EMBL" id="AZBU02000004">
    <property type="protein sequence ID" value="TKR79784.1"/>
    <property type="molecule type" value="Genomic_DNA"/>
</dbReference>
<reference evidence="1 2" key="2">
    <citation type="journal article" date="2019" name="G3 (Bethesda)">
        <title>Hybrid Assembly of the Genome of the Entomopathogenic Nematode Steinernema carpocapsae Identifies the X-Chromosome.</title>
        <authorList>
            <person name="Serra L."/>
            <person name="Macchietto M."/>
            <person name="Macias-Munoz A."/>
            <person name="McGill C.J."/>
            <person name="Rodriguez I.M."/>
            <person name="Rodriguez B."/>
            <person name="Murad R."/>
            <person name="Mortazavi A."/>
        </authorList>
    </citation>
    <scope>NUCLEOTIDE SEQUENCE [LARGE SCALE GENOMIC DNA]</scope>
    <source>
        <strain evidence="1 2">ALL</strain>
    </source>
</reference>
<protein>
    <recommendedName>
        <fullName evidence="3">F-box domain-containing protein</fullName>
    </recommendedName>
</protein>
<dbReference type="Proteomes" id="UP000298663">
    <property type="component" value="Unassembled WGS sequence"/>
</dbReference>
<evidence type="ECO:0008006" key="3">
    <source>
        <dbReference type="Google" id="ProtNLM"/>
    </source>
</evidence>
<proteinExistence type="predicted"/>
<reference evidence="1 2" key="1">
    <citation type="journal article" date="2015" name="Genome Biol.">
        <title>Comparative genomics of Steinernema reveals deeply conserved gene regulatory networks.</title>
        <authorList>
            <person name="Dillman A.R."/>
            <person name="Macchietto M."/>
            <person name="Porter C.F."/>
            <person name="Rogers A."/>
            <person name="Williams B."/>
            <person name="Antoshechkin I."/>
            <person name="Lee M.M."/>
            <person name="Goodwin Z."/>
            <person name="Lu X."/>
            <person name="Lewis E.E."/>
            <person name="Goodrich-Blair H."/>
            <person name="Stock S.P."/>
            <person name="Adams B.J."/>
            <person name="Sternberg P.W."/>
            <person name="Mortazavi A."/>
        </authorList>
    </citation>
    <scope>NUCLEOTIDE SEQUENCE [LARGE SCALE GENOMIC DNA]</scope>
    <source>
        <strain evidence="1 2">ALL</strain>
    </source>
</reference>
<sequence>MVSLYDLPDHILSRLLCYLCSSYKNPLSIVRYRLINRRWNRFIIQKMKSTKNKIKMDFSLGLDGRLSVQLNYMTRKAVSIEELRTLPSWLPLLIEFEIANDYKSDLNAQNLVILDSLPHVDRIAFPMDCSELLGHPKLANATHILCVYCQQLSRNYQNLQNLEVLTLDTAGPVPISEQLHDVITCIQSLPKFERFLMTGANFVPAEDVNKLADAFAKFHRRAYIRIQVNQKEFLKLAEMWELEVEDSRMGHLMISRKLDDGREMNFLCESGGRCMIVLK</sequence>
<comment type="caution">
    <text evidence="1">The sequence shown here is derived from an EMBL/GenBank/DDBJ whole genome shotgun (WGS) entry which is preliminary data.</text>
</comment>